<feature type="compositionally biased region" description="Acidic residues" evidence="1">
    <location>
        <begin position="589"/>
        <end position="603"/>
    </location>
</feature>
<evidence type="ECO:0000313" key="4">
    <source>
        <dbReference type="Proteomes" id="UP000307440"/>
    </source>
</evidence>
<feature type="compositionally biased region" description="Low complexity" evidence="1">
    <location>
        <begin position="300"/>
        <end position="327"/>
    </location>
</feature>
<dbReference type="Pfam" id="PF08639">
    <property type="entry name" value="Sld3_STD"/>
    <property type="match status" value="1"/>
</dbReference>
<protein>
    <recommendedName>
        <fullName evidence="2">DNA replication regulator Sld3 C-terminal domain-containing protein</fullName>
    </recommendedName>
</protein>
<dbReference type="Proteomes" id="UP000307440">
    <property type="component" value="Unassembled WGS sequence"/>
</dbReference>
<reference evidence="3 4" key="1">
    <citation type="journal article" date="2019" name="Nat. Ecol. Evol.">
        <title>Megaphylogeny resolves global patterns of mushroom evolution.</title>
        <authorList>
            <person name="Varga T."/>
            <person name="Krizsan K."/>
            <person name="Foldi C."/>
            <person name="Dima B."/>
            <person name="Sanchez-Garcia M."/>
            <person name="Sanchez-Ramirez S."/>
            <person name="Szollosi G.J."/>
            <person name="Szarkandi J.G."/>
            <person name="Papp V."/>
            <person name="Albert L."/>
            <person name="Andreopoulos W."/>
            <person name="Angelini C."/>
            <person name="Antonin V."/>
            <person name="Barry K.W."/>
            <person name="Bougher N.L."/>
            <person name="Buchanan P."/>
            <person name="Buyck B."/>
            <person name="Bense V."/>
            <person name="Catcheside P."/>
            <person name="Chovatia M."/>
            <person name="Cooper J."/>
            <person name="Damon W."/>
            <person name="Desjardin D."/>
            <person name="Finy P."/>
            <person name="Geml J."/>
            <person name="Haridas S."/>
            <person name="Hughes K."/>
            <person name="Justo A."/>
            <person name="Karasinski D."/>
            <person name="Kautmanova I."/>
            <person name="Kiss B."/>
            <person name="Kocsube S."/>
            <person name="Kotiranta H."/>
            <person name="LaButti K.M."/>
            <person name="Lechner B.E."/>
            <person name="Liimatainen K."/>
            <person name="Lipzen A."/>
            <person name="Lukacs Z."/>
            <person name="Mihaltcheva S."/>
            <person name="Morgado L.N."/>
            <person name="Niskanen T."/>
            <person name="Noordeloos M.E."/>
            <person name="Ohm R.A."/>
            <person name="Ortiz-Santana B."/>
            <person name="Ovrebo C."/>
            <person name="Racz N."/>
            <person name="Riley R."/>
            <person name="Savchenko A."/>
            <person name="Shiryaev A."/>
            <person name="Soop K."/>
            <person name="Spirin V."/>
            <person name="Szebenyi C."/>
            <person name="Tomsovsky M."/>
            <person name="Tulloss R.E."/>
            <person name="Uehling J."/>
            <person name="Grigoriev I.V."/>
            <person name="Vagvolgyi C."/>
            <person name="Papp T."/>
            <person name="Martin F.M."/>
            <person name="Miettinen O."/>
            <person name="Hibbett D.S."/>
            <person name="Nagy L.G."/>
        </authorList>
    </citation>
    <scope>NUCLEOTIDE SEQUENCE [LARGE SCALE GENOMIC DNA]</scope>
    <source>
        <strain evidence="3 4">CBS 121175</strain>
    </source>
</reference>
<sequence length="621" mass="66480">MSTLASMEYTFHKENGVNWTAAQEKSISTEFPFDLEQEDGEQYVYRNYIQFLWLPQSIMPLSSFLPAMRRVQAPSTSSTHPLHALLDDLLLTVPAVTQKYHKELPQILVNGGGAGEMEETMMWYAVTHEKRTSSGGTAVQDDEETGDLWMDITWREGWLQRLERREVQLQILFYCLKLSLPGPRPPVVKKKAKRRRTRTGTPTDDEDELEDLLEAFGDKLQTWQLLAELGDKGRKNSNEEERDWMQTFCEDIVEKEFLTSLPDACAMLRSKVFKHSPFSDTDSDASTTRASSPLGDGLGTAASTSTSTTSRATSRAPSMSRAPSLSRDASSKSNKPGKSTTSARELARERSRSLSVSLAQESQERAASVGPNATVGAKNKRRAVIREISMSRAFKPKMRGGLGSGSGSQSQSQLHFGGSQSQSQPQQSQVQAVGMVAGQGGRKRKVEGGLTLVEDTPVKAARPAVARTASTNAVAGTKKALSMSTVAFGKPQQQQKLTGLFGVGPANAGVLGVGRMGSRKGLFGAGGAHAGGVGGGGDDDDGDDDDEEWQIESSPDVLLLSPSNFKGRGGGGGGIRFGGGSGSSSGGGDLDEGEDEDGEDDGDGGVGHPVTPSRPSRGGRR</sequence>
<evidence type="ECO:0000256" key="1">
    <source>
        <dbReference type="SAM" id="MobiDB-lite"/>
    </source>
</evidence>
<dbReference type="OrthoDB" id="3003917at2759"/>
<evidence type="ECO:0000259" key="2">
    <source>
        <dbReference type="Pfam" id="PF08639"/>
    </source>
</evidence>
<feature type="region of interest" description="Disordered" evidence="1">
    <location>
        <begin position="186"/>
        <end position="208"/>
    </location>
</feature>
<dbReference type="EMBL" id="ML210207">
    <property type="protein sequence ID" value="TFK24049.1"/>
    <property type="molecule type" value="Genomic_DNA"/>
</dbReference>
<feature type="region of interest" description="Disordered" evidence="1">
    <location>
        <begin position="528"/>
        <end position="621"/>
    </location>
</feature>
<feature type="compositionally biased region" description="Acidic residues" evidence="1">
    <location>
        <begin position="537"/>
        <end position="550"/>
    </location>
</feature>
<evidence type="ECO:0000313" key="3">
    <source>
        <dbReference type="EMBL" id="TFK24049.1"/>
    </source>
</evidence>
<organism evidence="3 4">
    <name type="scientific">Coprinopsis marcescibilis</name>
    <name type="common">Agaric fungus</name>
    <name type="synonym">Psathyrella marcescibilis</name>
    <dbReference type="NCBI Taxonomy" id="230819"/>
    <lineage>
        <taxon>Eukaryota</taxon>
        <taxon>Fungi</taxon>
        <taxon>Dikarya</taxon>
        <taxon>Basidiomycota</taxon>
        <taxon>Agaricomycotina</taxon>
        <taxon>Agaricomycetes</taxon>
        <taxon>Agaricomycetidae</taxon>
        <taxon>Agaricales</taxon>
        <taxon>Agaricineae</taxon>
        <taxon>Psathyrellaceae</taxon>
        <taxon>Coprinopsis</taxon>
    </lineage>
</organism>
<feature type="region of interest" description="Disordered" evidence="1">
    <location>
        <begin position="276"/>
        <end position="431"/>
    </location>
</feature>
<dbReference type="InterPro" id="IPR013948">
    <property type="entry name" value="DNA_replication_reg_Sld3_C"/>
</dbReference>
<name>A0A5C3KTU8_COPMA</name>
<feature type="compositionally biased region" description="Basic residues" evidence="1">
    <location>
        <begin position="187"/>
        <end position="198"/>
    </location>
</feature>
<feature type="domain" description="DNA replication regulator Sld3 C-terminal" evidence="2">
    <location>
        <begin position="71"/>
        <end position="392"/>
    </location>
</feature>
<proteinExistence type="predicted"/>
<dbReference type="AlphaFoldDB" id="A0A5C3KTU8"/>
<accession>A0A5C3KTU8</accession>
<feature type="compositionally biased region" description="Low complexity" evidence="1">
    <location>
        <begin position="407"/>
        <end position="431"/>
    </location>
</feature>
<feature type="compositionally biased region" description="Gly residues" evidence="1">
    <location>
        <begin position="567"/>
        <end position="588"/>
    </location>
</feature>
<feature type="compositionally biased region" description="Polar residues" evidence="1">
    <location>
        <begin position="331"/>
        <end position="341"/>
    </location>
</feature>
<dbReference type="STRING" id="230819.A0A5C3KTU8"/>
<keyword evidence="4" id="KW-1185">Reference proteome</keyword>
<dbReference type="Gene3D" id="1.20.58.2130">
    <property type="match status" value="1"/>
</dbReference>
<gene>
    <name evidence="3" type="ORF">FA15DRAFT_704912</name>
</gene>